<dbReference type="AlphaFoldDB" id="A0A5N5NJZ9"/>
<gene>
    <name evidence="1" type="ORF">PHYPO_G00230620</name>
</gene>
<protein>
    <submittedName>
        <fullName evidence="1">Uncharacterized protein</fullName>
    </submittedName>
</protein>
<reference evidence="1 2" key="1">
    <citation type="submission" date="2019-06" db="EMBL/GenBank/DDBJ databases">
        <title>A chromosome-scale genome assembly of the striped catfish, Pangasianodon hypophthalmus.</title>
        <authorList>
            <person name="Wen M."/>
            <person name="Zahm M."/>
            <person name="Roques C."/>
            <person name="Cabau C."/>
            <person name="Klopp C."/>
            <person name="Donnadieu C."/>
            <person name="Jouanno E."/>
            <person name="Avarre J.-C."/>
            <person name="Campet M."/>
            <person name="Ha T.T.T."/>
            <person name="Dugue R."/>
            <person name="Lampietro C."/>
            <person name="Louis A."/>
            <person name="Herpin A."/>
            <person name="Echchiki A."/>
            <person name="Berthelot C."/>
            <person name="Parey E."/>
            <person name="Roest-Crollius H."/>
            <person name="Braasch I."/>
            <person name="Postlethwait J."/>
            <person name="Bobe J."/>
            <person name="Montfort J."/>
            <person name="Bouchez O."/>
            <person name="Begum T."/>
            <person name="Schartl M."/>
            <person name="Guiguen Y."/>
        </authorList>
    </citation>
    <scope>NUCLEOTIDE SEQUENCE [LARGE SCALE GENOMIC DNA]</scope>
    <source>
        <strain evidence="1 2">Indonesia</strain>
        <tissue evidence="1">Blood</tissue>
    </source>
</reference>
<accession>A0A5N5NJZ9</accession>
<comment type="caution">
    <text evidence="1">The sequence shown here is derived from an EMBL/GenBank/DDBJ whole genome shotgun (WGS) entry which is preliminary data.</text>
</comment>
<proteinExistence type="predicted"/>
<name>A0A5N5NJZ9_PANHP</name>
<dbReference type="Proteomes" id="UP000327468">
    <property type="component" value="Chromosome 8"/>
</dbReference>
<evidence type="ECO:0000313" key="1">
    <source>
        <dbReference type="EMBL" id="KAB5567248.1"/>
    </source>
</evidence>
<keyword evidence="2" id="KW-1185">Reference proteome</keyword>
<organism evidence="1 2">
    <name type="scientific">Pangasianodon hypophthalmus</name>
    <name type="common">Striped catfish</name>
    <name type="synonym">Helicophagus hypophthalmus</name>
    <dbReference type="NCBI Taxonomy" id="310915"/>
    <lineage>
        <taxon>Eukaryota</taxon>
        <taxon>Metazoa</taxon>
        <taxon>Chordata</taxon>
        <taxon>Craniata</taxon>
        <taxon>Vertebrata</taxon>
        <taxon>Euteleostomi</taxon>
        <taxon>Actinopterygii</taxon>
        <taxon>Neopterygii</taxon>
        <taxon>Teleostei</taxon>
        <taxon>Ostariophysi</taxon>
        <taxon>Siluriformes</taxon>
        <taxon>Pangasiidae</taxon>
        <taxon>Pangasianodon</taxon>
    </lineage>
</organism>
<evidence type="ECO:0000313" key="2">
    <source>
        <dbReference type="Proteomes" id="UP000327468"/>
    </source>
</evidence>
<sequence>MQELRARRCRRRCASQGLCVSSVHSSHSSHTDRVREKAVCCCSLEENKHVVDELHLCGLSLSRVQSSDCDPSSTRHTHTQIK</sequence>
<dbReference type="EMBL" id="VFJC01000009">
    <property type="protein sequence ID" value="KAB5567248.1"/>
    <property type="molecule type" value="Genomic_DNA"/>
</dbReference>